<gene>
    <name evidence="1" type="ORF">Ae201684_019035</name>
</gene>
<accession>A0A6G0W687</accession>
<organism evidence="1 2">
    <name type="scientific">Aphanomyces euteiches</name>
    <dbReference type="NCBI Taxonomy" id="100861"/>
    <lineage>
        <taxon>Eukaryota</taxon>
        <taxon>Sar</taxon>
        <taxon>Stramenopiles</taxon>
        <taxon>Oomycota</taxon>
        <taxon>Saprolegniomycetes</taxon>
        <taxon>Saprolegniales</taxon>
        <taxon>Verrucalvaceae</taxon>
        <taxon>Aphanomyces</taxon>
    </lineage>
</organism>
<dbReference type="Proteomes" id="UP000481153">
    <property type="component" value="Unassembled WGS sequence"/>
</dbReference>
<comment type="caution">
    <text evidence="1">The sequence shown here is derived from an EMBL/GenBank/DDBJ whole genome shotgun (WGS) entry which is preliminary data.</text>
</comment>
<reference evidence="1 2" key="1">
    <citation type="submission" date="2019-07" db="EMBL/GenBank/DDBJ databases">
        <title>Genomics analysis of Aphanomyces spp. identifies a new class of oomycete effector associated with host adaptation.</title>
        <authorList>
            <person name="Gaulin E."/>
        </authorList>
    </citation>
    <scope>NUCLEOTIDE SEQUENCE [LARGE SCALE GENOMIC DNA]</scope>
    <source>
        <strain evidence="1 2">ATCC 201684</strain>
    </source>
</reference>
<evidence type="ECO:0000313" key="1">
    <source>
        <dbReference type="EMBL" id="KAF0721618.1"/>
    </source>
</evidence>
<sequence>MQKVHCYFIKKLQLIISIEFQNYFKLKSSISPFLYSTCSLSVINYFIDFEGGPPIFKKDYTYLFLLIKIKYKYNISYRTNTF</sequence>
<name>A0A6G0W687_9STRA</name>
<dbReference type="EMBL" id="VJMJ01000379">
    <property type="protein sequence ID" value="KAF0721618.1"/>
    <property type="molecule type" value="Genomic_DNA"/>
</dbReference>
<evidence type="ECO:0000313" key="2">
    <source>
        <dbReference type="Proteomes" id="UP000481153"/>
    </source>
</evidence>
<dbReference type="AlphaFoldDB" id="A0A6G0W687"/>
<keyword evidence="2" id="KW-1185">Reference proteome</keyword>
<proteinExistence type="predicted"/>
<protein>
    <submittedName>
        <fullName evidence="1">Uncharacterized protein</fullName>
    </submittedName>
</protein>